<feature type="transmembrane region" description="Helical" evidence="1">
    <location>
        <begin position="81"/>
        <end position="100"/>
    </location>
</feature>
<evidence type="ECO:0000313" key="3">
    <source>
        <dbReference type="Proteomes" id="UP001162741"/>
    </source>
</evidence>
<keyword evidence="3" id="KW-1185">Reference proteome</keyword>
<keyword evidence="1" id="KW-0812">Transmembrane</keyword>
<dbReference type="RefSeq" id="WP_264283549.1">
    <property type="nucleotide sequence ID" value="NZ_CP107006.1"/>
</dbReference>
<accession>A0ABY6JC61</accession>
<dbReference type="EMBL" id="CP107006">
    <property type="protein sequence ID" value="UYQ95876.1"/>
    <property type="molecule type" value="Genomic_DNA"/>
</dbReference>
<evidence type="ECO:0000256" key="1">
    <source>
        <dbReference type="SAM" id="Phobius"/>
    </source>
</evidence>
<evidence type="ECO:0008006" key="4">
    <source>
        <dbReference type="Google" id="ProtNLM"/>
    </source>
</evidence>
<reference evidence="2" key="1">
    <citation type="submission" date="2022-10" db="EMBL/GenBank/DDBJ databases">
        <title>Chitinophaga sp. nov., isolated from soil.</title>
        <authorList>
            <person name="Jeon C.O."/>
        </authorList>
    </citation>
    <scope>NUCLEOTIDE SEQUENCE</scope>
    <source>
        <strain evidence="2">R8</strain>
    </source>
</reference>
<proteinExistence type="predicted"/>
<name>A0ABY6JC61_9BACT</name>
<keyword evidence="1" id="KW-0472">Membrane</keyword>
<protein>
    <recommendedName>
        <fullName evidence="4">Anti-sigma factor</fullName>
    </recommendedName>
</protein>
<organism evidence="2 3">
    <name type="scientific">Chitinophaga horti</name>
    <dbReference type="NCBI Taxonomy" id="2920382"/>
    <lineage>
        <taxon>Bacteria</taxon>
        <taxon>Pseudomonadati</taxon>
        <taxon>Bacteroidota</taxon>
        <taxon>Chitinophagia</taxon>
        <taxon>Chitinophagales</taxon>
        <taxon>Chitinophagaceae</taxon>
        <taxon>Chitinophaga</taxon>
    </lineage>
</organism>
<evidence type="ECO:0000313" key="2">
    <source>
        <dbReference type="EMBL" id="UYQ95876.1"/>
    </source>
</evidence>
<gene>
    <name evidence="2" type="ORF">MKQ68_12275</name>
</gene>
<keyword evidence="1" id="KW-1133">Transmembrane helix</keyword>
<sequence>MNKQRLHQLFWKYVDEQLTAAEELEFLALMAQPEARHEADRLGSELWETRYQQASFPADDHSQRRIDAVMKKLQPKKVVRLRYWMAAACTLLLAGTAWWLTSPANGIT</sequence>
<dbReference type="Proteomes" id="UP001162741">
    <property type="component" value="Chromosome"/>
</dbReference>